<gene>
    <name evidence="1" type="ORF">NB063_31265</name>
</gene>
<dbReference type="InterPro" id="IPR021710">
    <property type="entry name" value="DUF3293"/>
</dbReference>
<protein>
    <submittedName>
        <fullName evidence="1">DUF3293 domain-containing protein</fullName>
    </submittedName>
</protein>
<dbReference type="SUPFAM" id="SSF54631">
    <property type="entry name" value="CBS-domain pair"/>
    <property type="match status" value="1"/>
</dbReference>
<dbReference type="Proteomes" id="UP001202961">
    <property type="component" value="Unassembled WGS sequence"/>
</dbReference>
<sequence>MTIYDDGRSPEHWLLALDIASRDITLLDPTENARDTLCWMKANDFDIAFLKTDPISIAKRDDLRDCGESHRVGDYSKGLPERHVHAVDLSMNSAFHELAKKRWFVLVHDNKVEGILTREDLAKPAAGAFVIAHLITLERTLRRLFGSYTNRPISDEPPANDPGMPHDETNRGIAYLSELFNDLAMIDSFVEDSGYSKQNFKRIGSWAVTIRNQLAGTHRLTDVGSEDPSILERTLHIQKLMHDSMRMLEERPQIWSAYSDSIIVDRLNGEVYAGPGCVDLPIPAPAYVITAANPFEGFQSEQANEHRNQMLQKVLKRKAGQIIEVVGSSRCGNWKENSFLVSGVDQSEILDLARKYGQRAVFKLTKDKKIVVRADGEIKGETSRHV</sequence>
<dbReference type="InterPro" id="IPR046342">
    <property type="entry name" value="CBS_dom_sf"/>
</dbReference>
<name>A0ABT0UEK8_9BACT</name>
<dbReference type="Pfam" id="PF11697">
    <property type="entry name" value="DUF3293"/>
    <property type="match status" value="1"/>
</dbReference>
<organism evidence="1 2">
    <name type="scientific">Aporhodopirellula aestuarii</name>
    <dbReference type="NCBI Taxonomy" id="2950107"/>
    <lineage>
        <taxon>Bacteria</taxon>
        <taxon>Pseudomonadati</taxon>
        <taxon>Planctomycetota</taxon>
        <taxon>Planctomycetia</taxon>
        <taxon>Pirellulales</taxon>
        <taxon>Pirellulaceae</taxon>
        <taxon>Aporhodopirellula</taxon>
    </lineage>
</organism>
<evidence type="ECO:0000313" key="2">
    <source>
        <dbReference type="Proteomes" id="UP001202961"/>
    </source>
</evidence>
<dbReference type="EMBL" id="JAMQBK010000133">
    <property type="protein sequence ID" value="MCM2375125.1"/>
    <property type="molecule type" value="Genomic_DNA"/>
</dbReference>
<dbReference type="RefSeq" id="WP_250933648.1">
    <property type="nucleotide sequence ID" value="NZ_JAMQBK010000133.1"/>
</dbReference>
<keyword evidence="2" id="KW-1185">Reference proteome</keyword>
<accession>A0ABT0UEK8</accession>
<proteinExistence type="predicted"/>
<comment type="caution">
    <text evidence="1">The sequence shown here is derived from an EMBL/GenBank/DDBJ whole genome shotgun (WGS) entry which is preliminary data.</text>
</comment>
<evidence type="ECO:0000313" key="1">
    <source>
        <dbReference type="EMBL" id="MCM2375125.1"/>
    </source>
</evidence>
<reference evidence="1 2" key="1">
    <citation type="journal article" date="2022" name="Syst. Appl. Microbiol.">
        <title>Rhodopirellula aestuarii sp. nov., a novel member of the genus Rhodopirellula isolated from brackish sediments collected in the Tagus River estuary, Portugal.</title>
        <authorList>
            <person name="Vitorino I.R."/>
            <person name="Klimek D."/>
            <person name="Calusinska M."/>
            <person name="Lobo-da-Cunha A."/>
            <person name="Vasconcelos V."/>
            <person name="Lage O.M."/>
        </authorList>
    </citation>
    <scope>NUCLEOTIDE SEQUENCE [LARGE SCALE GENOMIC DNA]</scope>
    <source>
        <strain evidence="1 2">ICT_H3.1</strain>
    </source>
</reference>